<comment type="caution">
    <text evidence="2">The sequence shown here is derived from an EMBL/GenBank/DDBJ whole genome shotgun (WGS) entry which is preliminary data.</text>
</comment>
<organism evidence="2 3">
    <name type="scientific">Streptomyces katsurahamanus</name>
    <dbReference type="NCBI Taxonomy" id="2577098"/>
    <lineage>
        <taxon>Bacteria</taxon>
        <taxon>Bacillati</taxon>
        <taxon>Actinomycetota</taxon>
        <taxon>Actinomycetes</taxon>
        <taxon>Kitasatosporales</taxon>
        <taxon>Streptomycetaceae</taxon>
        <taxon>Streptomyces</taxon>
    </lineage>
</organism>
<keyword evidence="1" id="KW-1133">Transmembrane helix</keyword>
<evidence type="ECO:0000313" key="3">
    <source>
        <dbReference type="Proteomes" id="UP000460558"/>
    </source>
</evidence>
<keyword evidence="1" id="KW-0812">Transmembrane</keyword>
<name>A0ABW9P3I4_9ACTN</name>
<feature type="transmembrane region" description="Helical" evidence="1">
    <location>
        <begin position="42"/>
        <end position="60"/>
    </location>
</feature>
<accession>A0ABW9P3I4</accession>
<proteinExistence type="predicted"/>
<evidence type="ECO:0000313" key="2">
    <source>
        <dbReference type="EMBL" id="MQS39919.1"/>
    </source>
</evidence>
<keyword evidence="3" id="KW-1185">Reference proteome</keyword>
<dbReference type="EMBL" id="VDEQ01000377">
    <property type="protein sequence ID" value="MQS39919.1"/>
    <property type="molecule type" value="Genomic_DNA"/>
</dbReference>
<keyword evidence="1" id="KW-0472">Membrane</keyword>
<dbReference type="Proteomes" id="UP000460558">
    <property type="component" value="Unassembled WGS sequence"/>
</dbReference>
<feature type="non-terminal residue" evidence="2">
    <location>
        <position position="73"/>
    </location>
</feature>
<gene>
    <name evidence="2" type="ORF">FFZ77_31370</name>
</gene>
<evidence type="ECO:0000256" key="1">
    <source>
        <dbReference type="SAM" id="Phobius"/>
    </source>
</evidence>
<protein>
    <submittedName>
        <fullName evidence="2">ABC transporter permease</fullName>
    </submittedName>
</protein>
<reference evidence="2 3" key="1">
    <citation type="submission" date="2019-06" db="EMBL/GenBank/DDBJ databases">
        <title>Comparative genomics and metabolomics analyses of clavulanic acid producing Streptomyces species provides insight into specialized metabolism and evolution of beta-lactam biosynthetic gene clusters.</title>
        <authorList>
            <person name="Moore M.A."/>
            <person name="Cruz-Morales P."/>
            <person name="Barona Gomez F."/>
            <person name="Kapil T."/>
        </authorList>
    </citation>
    <scope>NUCLEOTIDE SEQUENCE [LARGE SCALE GENOMIC DNA]</scope>
    <source>
        <strain evidence="2 3">T-272</strain>
    </source>
</reference>
<sequence length="73" mass="7112">MAGPLTVSGPGGTAVPGPGAGAHLRRTLAGALWLGGVLARRLLLLAVLLAAVFAAVELLPGDAANATSERGET</sequence>